<feature type="chain" id="PRO_5017328368" evidence="1">
    <location>
        <begin position="20"/>
        <end position="99"/>
    </location>
</feature>
<dbReference type="Proteomes" id="UP000254101">
    <property type="component" value="Unassembled WGS sequence"/>
</dbReference>
<dbReference type="EMBL" id="QRBB01000001">
    <property type="protein sequence ID" value="RDS76694.1"/>
    <property type="molecule type" value="Genomic_DNA"/>
</dbReference>
<comment type="caution">
    <text evidence="2">The sequence shown here is derived from an EMBL/GenBank/DDBJ whole genome shotgun (WGS) entry which is preliminary data.</text>
</comment>
<feature type="signal peptide" evidence="1">
    <location>
        <begin position="1"/>
        <end position="19"/>
    </location>
</feature>
<accession>A0A395LMI0</accession>
<keyword evidence="3" id="KW-1185">Reference proteome</keyword>
<organism evidence="2 3">
    <name type="scientific">Alteriqipengyuania lutimaris</name>
    <dbReference type="NCBI Taxonomy" id="1538146"/>
    <lineage>
        <taxon>Bacteria</taxon>
        <taxon>Pseudomonadati</taxon>
        <taxon>Pseudomonadota</taxon>
        <taxon>Alphaproteobacteria</taxon>
        <taxon>Sphingomonadales</taxon>
        <taxon>Erythrobacteraceae</taxon>
        <taxon>Alteriqipengyuania</taxon>
    </lineage>
</organism>
<dbReference type="RefSeq" id="WP_115490919.1">
    <property type="nucleotide sequence ID" value="NZ_JACHWW010000001.1"/>
</dbReference>
<gene>
    <name evidence="2" type="ORF">DL238_03120</name>
</gene>
<evidence type="ECO:0000313" key="3">
    <source>
        <dbReference type="Proteomes" id="UP000254101"/>
    </source>
</evidence>
<sequence length="99" mass="10488">MKTALLALPLLLVAAPTLAMDDHATEASADALSLDTPIETLMADEDAREVVLAEIPGLDEHEHYMHFKSMSLAAIQPMSGGMITDEMLANIAAGLAELD</sequence>
<evidence type="ECO:0000256" key="1">
    <source>
        <dbReference type="SAM" id="SignalP"/>
    </source>
</evidence>
<protein>
    <submittedName>
        <fullName evidence="2">Uncharacterized protein</fullName>
    </submittedName>
</protein>
<evidence type="ECO:0000313" key="2">
    <source>
        <dbReference type="EMBL" id="RDS76694.1"/>
    </source>
</evidence>
<dbReference type="AlphaFoldDB" id="A0A395LMI0"/>
<name>A0A395LMI0_9SPHN</name>
<keyword evidence="1" id="KW-0732">Signal</keyword>
<reference evidence="2 3" key="1">
    <citation type="submission" date="2018-07" db="EMBL/GenBank/DDBJ databases">
        <title>Erythrobacter nanhaiensis sp. nov., a novel member of the genus Erythrobacter isolated from the South China Sea.</title>
        <authorList>
            <person name="Chen X."/>
            <person name="Liu J."/>
        </authorList>
    </citation>
    <scope>NUCLEOTIDE SEQUENCE [LARGE SCALE GENOMIC DNA]</scope>
    <source>
        <strain evidence="2 3">S-5</strain>
    </source>
</reference>
<dbReference type="OrthoDB" id="7211154at2"/>
<proteinExistence type="predicted"/>